<dbReference type="InterPro" id="IPR025313">
    <property type="entry name" value="SPB4-like_CTE"/>
</dbReference>
<evidence type="ECO:0000259" key="12">
    <source>
        <dbReference type="PROSITE" id="PS51194"/>
    </source>
</evidence>
<feature type="region of interest" description="Disordered" evidence="10">
    <location>
        <begin position="471"/>
        <end position="493"/>
    </location>
</feature>
<dbReference type="SUPFAM" id="SSF52540">
    <property type="entry name" value="P-loop containing nucleoside triphosphate hydrolases"/>
    <property type="match status" value="1"/>
</dbReference>
<feature type="region of interest" description="Disordered" evidence="10">
    <location>
        <begin position="1"/>
        <end position="50"/>
    </location>
</feature>
<dbReference type="GO" id="GO:0003724">
    <property type="term" value="F:RNA helicase activity"/>
    <property type="evidence" value="ECO:0007669"/>
    <property type="project" value="UniProtKB-EC"/>
</dbReference>
<dbReference type="InterPro" id="IPR011545">
    <property type="entry name" value="DEAD/DEAH_box_helicase_dom"/>
</dbReference>
<dbReference type="EMBL" id="PJQY01003428">
    <property type="protein sequence ID" value="PQM37600.1"/>
    <property type="molecule type" value="Genomic_DNA"/>
</dbReference>
<dbReference type="GO" id="GO:0003723">
    <property type="term" value="F:RNA binding"/>
    <property type="evidence" value="ECO:0007669"/>
    <property type="project" value="UniProtKB-UniRule"/>
</dbReference>
<evidence type="ECO:0000313" key="13">
    <source>
        <dbReference type="EMBL" id="PQM37600.1"/>
    </source>
</evidence>
<dbReference type="OrthoDB" id="10259640at2759"/>
<gene>
    <name evidence="13" type="ORF">Pyn_02311</name>
</gene>
<dbReference type="STRING" id="2094558.A0A314UJM8"/>
<dbReference type="PANTHER" id="PTHR24031">
    <property type="entry name" value="RNA HELICASE"/>
    <property type="match status" value="1"/>
</dbReference>
<dbReference type="Pfam" id="PF00270">
    <property type="entry name" value="DEAD"/>
    <property type="match status" value="1"/>
</dbReference>
<evidence type="ECO:0000313" key="14">
    <source>
        <dbReference type="Proteomes" id="UP000250321"/>
    </source>
</evidence>
<proteinExistence type="inferred from homology"/>
<evidence type="ECO:0000256" key="7">
    <source>
        <dbReference type="ARBA" id="ARBA00047984"/>
    </source>
</evidence>
<organism evidence="13 14">
    <name type="scientific">Prunus yedoensis var. nudiflora</name>
    <dbReference type="NCBI Taxonomy" id="2094558"/>
    <lineage>
        <taxon>Eukaryota</taxon>
        <taxon>Viridiplantae</taxon>
        <taxon>Streptophyta</taxon>
        <taxon>Embryophyta</taxon>
        <taxon>Tracheophyta</taxon>
        <taxon>Spermatophyta</taxon>
        <taxon>Magnoliopsida</taxon>
        <taxon>eudicotyledons</taxon>
        <taxon>Gunneridae</taxon>
        <taxon>Pentapetalae</taxon>
        <taxon>rosids</taxon>
        <taxon>fabids</taxon>
        <taxon>Rosales</taxon>
        <taxon>Rosaceae</taxon>
        <taxon>Amygdaloideae</taxon>
        <taxon>Amygdaleae</taxon>
        <taxon>Prunus</taxon>
    </lineage>
</organism>
<accession>A0A314UJM8</accession>
<protein>
    <recommendedName>
        <fullName evidence="9">ATP-dependent RNA helicase</fullName>
        <ecNumber evidence="9">3.6.4.13</ecNumber>
    </recommendedName>
</protein>
<dbReference type="GO" id="GO:0016887">
    <property type="term" value="F:ATP hydrolysis activity"/>
    <property type="evidence" value="ECO:0007669"/>
    <property type="project" value="RHEA"/>
</dbReference>
<dbReference type="Gene3D" id="3.40.50.300">
    <property type="entry name" value="P-loop containing nucleotide triphosphate hydrolases"/>
    <property type="match status" value="2"/>
</dbReference>
<dbReference type="AlphaFoldDB" id="A0A314UJM8"/>
<feature type="compositionally biased region" description="Basic residues" evidence="10">
    <location>
        <begin position="40"/>
        <end position="50"/>
    </location>
</feature>
<keyword evidence="4 8" id="KW-0067">ATP-binding</keyword>
<dbReference type="CDD" id="cd18787">
    <property type="entry name" value="SF2_C_DEAD"/>
    <property type="match status" value="1"/>
</dbReference>
<keyword evidence="1 8" id="KW-0547">Nucleotide-binding</keyword>
<evidence type="ECO:0000256" key="6">
    <source>
        <dbReference type="ARBA" id="ARBA00024357"/>
    </source>
</evidence>
<feature type="domain" description="Helicase ATP-binding" evidence="11">
    <location>
        <begin position="66"/>
        <end position="241"/>
    </location>
</feature>
<dbReference type="PROSITE" id="PS51192">
    <property type="entry name" value="HELICASE_ATP_BIND_1"/>
    <property type="match status" value="1"/>
</dbReference>
<comment type="catalytic activity">
    <reaction evidence="7 9">
        <text>ATP + H2O = ADP + phosphate + H(+)</text>
        <dbReference type="Rhea" id="RHEA:13065"/>
        <dbReference type="ChEBI" id="CHEBI:15377"/>
        <dbReference type="ChEBI" id="CHEBI:15378"/>
        <dbReference type="ChEBI" id="CHEBI:30616"/>
        <dbReference type="ChEBI" id="CHEBI:43474"/>
        <dbReference type="ChEBI" id="CHEBI:456216"/>
        <dbReference type="EC" id="3.6.4.13"/>
    </reaction>
</comment>
<keyword evidence="5 9" id="KW-0694">RNA-binding</keyword>
<dbReference type="SMART" id="SM00490">
    <property type="entry name" value="HELICc"/>
    <property type="match status" value="1"/>
</dbReference>
<dbReference type="Proteomes" id="UP000250321">
    <property type="component" value="Unassembled WGS sequence"/>
</dbReference>
<dbReference type="PROSITE" id="PS51194">
    <property type="entry name" value="HELICASE_CTER"/>
    <property type="match status" value="1"/>
</dbReference>
<dbReference type="InterPro" id="IPR027417">
    <property type="entry name" value="P-loop_NTPase"/>
</dbReference>
<evidence type="ECO:0000256" key="10">
    <source>
        <dbReference type="SAM" id="MobiDB-lite"/>
    </source>
</evidence>
<dbReference type="CDD" id="cd17942">
    <property type="entry name" value="DEADc_DDX18"/>
    <property type="match status" value="1"/>
</dbReference>
<dbReference type="InterPro" id="IPR000629">
    <property type="entry name" value="RNA-helicase_DEAD-box_CS"/>
</dbReference>
<dbReference type="InterPro" id="IPR044773">
    <property type="entry name" value="DDX18/Has1_DEADc"/>
</dbReference>
<dbReference type="GO" id="GO:0005524">
    <property type="term" value="F:ATP binding"/>
    <property type="evidence" value="ECO:0007669"/>
    <property type="project" value="UniProtKB-UniRule"/>
</dbReference>
<dbReference type="InterPro" id="IPR001650">
    <property type="entry name" value="Helicase_C-like"/>
</dbReference>
<comment type="similarity">
    <text evidence="6">Belongs to the DEAD box helicase family. DDX18/HAS1 subfamily.</text>
</comment>
<dbReference type="EC" id="3.6.4.13" evidence="9"/>
<reference evidence="13 14" key="1">
    <citation type="submission" date="2018-02" db="EMBL/GenBank/DDBJ databases">
        <title>Draft genome of wild Prunus yedoensis var. nudiflora.</title>
        <authorList>
            <person name="Baek S."/>
            <person name="Kim J.-H."/>
            <person name="Choi K."/>
            <person name="Kim G.-B."/>
            <person name="Cho A."/>
            <person name="Jang H."/>
            <person name="Shin C.-H."/>
            <person name="Yu H.-J."/>
            <person name="Mun J.-H."/>
        </authorList>
    </citation>
    <scope>NUCLEOTIDE SEQUENCE [LARGE SCALE GENOMIC DNA]</scope>
    <source>
        <strain evidence="14">cv. Jeju island</strain>
        <tissue evidence="13">Leaf</tissue>
    </source>
</reference>
<evidence type="ECO:0000256" key="1">
    <source>
        <dbReference type="ARBA" id="ARBA00022741"/>
    </source>
</evidence>
<comment type="function">
    <text evidence="9">RNA helicase.</text>
</comment>
<evidence type="ECO:0000256" key="4">
    <source>
        <dbReference type="ARBA" id="ARBA00022840"/>
    </source>
</evidence>
<keyword evidence="14" id="KW-1185">Reference proteome</keyword>
<evidence type="ECO:0000256" key="2">
    <source>
        <dbReference type="ARBA" id="ARBA00022801"/>
    </source>
</evidence>
<dbReference type="SMART" id="SM01178">
    <property type="entry name" value="DUF4217"/>
    <property type="match status" value="1"/>
</dbReference>
<comment type="caution">
    <text evidence="13">The sequence shown here is derived from an EMBL/GenBank/DDBJ whole genome shotgun (WGS) entry which is preliminary data.</text>
</comment>
<feature type="domain" description="Helicase C-terminal" evidence="12">
    <location>
        <begin position="270"/>
        <end position="419"/>
    </location>
</feature>
<evidence type="ECO:0000256" key="9">
    <source>
        <dbReference type="RuleBase" id="RU365068"/>
    </source>
</evidence>
<evidence type="ECO:0000256" key="8">
    <source>
        <dbReference type="RuleBase" id="RU000492"/>
    </source>
</evidence>
<evidence type="ECO:0000256" key="5">
    <source>
        <dbReference type="ARBA" id="ARBA00022884"/>
    </source>
</evidence>
<evidence type="ECO:0000256" key="3">
    <source>
        <dbReference type="ARBA" id="ARBA00022806"/>
    </source>
</evidence>
<dbReference type="InterPro" id="IPR014001">
    <property type="entry name" value="Helicase_ATP-bd"/>
</dbReference>
<dbReference type="Pfam" id="PF00271">
    <property type="entry name" value="Helicase_C"/>
    <property type="match status" value="1"/>
</dbReference>
<dbReference type="PROSITE" id="PS00039">
    <property type="entry name" value="DEAD_ATP_HELICASE"/>
    <property type="match status" value="1"/>
</dbReference>
<comment type="domain">
    <text evidence="9">The Q motif is unique to and characteristic of the DEAD box family of RNA helicases and controls ATP binding and hydrolysis.</text>
</comment>
<dbReference type="SMART" id="SM00487">
    <property type="entry name" value="DEXDc"/>
    <property type="match status" value="1"/>
</dbReference>
<keyword evidence="2 8" id="KW-0378">Hydrolase</keyword>
<name>A0A314UJM8_PRUYE</name>
<keyword evidence="3 8" id="KW-0347">Helicase</keyword>
<evidence type="ECO:0000259" key="11">
    <source>
        <dbReference type="PROSITE" id="PS51192"/>
    </source>
</evidence>
<feature type="compositionally biased region" description="Basic and acidic residues" evidence="10">
    <location>
        <begin position="12"/>
        <end position="28"/>
    </location>
</feature>
<sequence>MTDPIRYASPDDETKNATHKREREETIGRIRASKPLLGPTKRRRGERRRPFRSNFQYMTEIQASAIPSLLIGKDVLGAARTGCRKTLTFLIPAVELLYHTKFTPRNGTGVVVICPTRELAIQTYAVAKDLLKYHSHTVDSVIGGAARRGEAERLVKGVTLLVATPGRHLDHLQNTKGFIYKDLKCLIIDEADRILEANFEEEMKQIIKLPPKKRQTALFSATQTTKVQDLARLSLKECHLIDVDGGRTKVTNDGLKQGYFIVPSEERFIHLYSFLVATRSKKMMVFFSSCNSVKFHCDLLRYINVDCFDIHGKQKQQRRTRTFFDFCKAEKGILLCADVAARGLDIPAVDVIVQFDPPDDPKEYIHRVGRTARGEGGKGKAFLFRIPEEMQFIRYLKGKMVEGNYYLRQAAKEAYKSYILAYNSHSMKDIFNVHRLDLQAVAASFCFSSLPKVNLNLNSSASKFRKKMHKVGGSQNGFSESNPYGMQKQKGRDEIRQFVKH</sequence>
<dbReference type="Pfam" id="PF13959">
    <property type="entry name" value="CTE_SPB4"/>
    <property type="match status" value="1"/>
</dbReference>